<reference evidence="1 2" key="1">
    <citation type="submission" date="2015-09" db="EMBL/GenBank/DDBJ databases">
        <title>A metagenomics-based metabolic model of nitrate-dependent anaerobic oxidation of methane by Methanoperedens-like archaea.</title>
        <authorList>
            <person name="Arshad A."/>
            <person name="Speth D.R."/>
            <person name="De Graaf R.M."/>
            <person name="Op Den Camp H.J."/>
            <person name="Jetten M.S."/>
            <person name="Welte C.U."/>
        </authorList>
    </citation>
    <scope>NUCLEOTIDE SEQUENCE [LARGE SCALE GENOMIC DNA]</scope>
</reference>
<dbReference type="Proteomes" id="UP000050360">
    <property type="component" value="Unassembled WGS sequence"/>
</dbReference>
<gene>
    <name evidence="1" type="ORF">MPEBLZ_00489</name>
</gene>
<organism evidence="1 2">
    <name type="scientific">Candidatus Methanoperedens nitratireducens</name>
    <dbReference type="NCBI Taxonomy" id="1392998"/>
    <lineage>
        <taxon>Archaea</taxon>
        <taxon>Methanobacteriati</taxon>
        <taxon>Methanobacteriota</taxon>
        <taxon>Stenosarchaea group</taxon>
        <taxon>Methanomicrobia</taxon>
        <taxon>Methanosarcinales</taxon>
        <taxon>ANME-2 cluster</taxon>
        <taxon>Candidatus Methanoperedentaceae</taxon>
        <taxon>Candidatus Methanoperedens</taxon>
    </lineage>
</organism>
<proteinExistence type="predicted"/>
<evidence type="ECO:0000313" key="1">
    <source>
        <dbReference type="EMBL" id="KPQ44922.1"/>
    </source>
</evidence>
<dbReference type="AlphaFoldDB" id="A0A0N8KRH1"/>
<accession>A0A0N8KRH1</accession>
<protein>
    <submittedName>
        <fullName evidence="1">Uncharacterized protein</fullName>
    </submittedName>
</protein>
<name>A0A0N8KRH1_9EURY</name>
<sequence>MTAIIVSARVHGRNLELIDSPINLGLSENEELFVVLKKKKESLVERTAGSEMDEGLIDSSIELTESGE</sequence>
<comment type="caution">
    <text evidence="1">The sequence shown here is derived from an EMBL/GenBank/DDBJ whole genome shotgun (WGS) entry which is preliminary data.</text>
</comment>
<evidence type="ECO:0000313" key="2">
    <source>
        <dbReference type="Proteomes" id="UP000050360"/>
    </source>
</evidence>
<dbReference type="EMBL" id="LKCM01000041">
    <property type="protein sequence ID" value="KPQ44922.1"/>
    <property type="molecule type" value="Genomic_DNA"/>
</dbReference>